<accession>A0A1T4W498</accession>
<feature type="domain" description="Response regulatory" evidence="9">
    <location>
        <begin position="4"/>
        <end position="120"/>
    </location>
</feature>
<keyword evidence="5" id="KW-0804">Transcription</keyword>
<dbReference type="PROSITE" id="PS50110">
    <property type="entry name" value="RESPONSE_REGULATORY"/>
    <property type="match status" value="1"/>
</dbReference>
<dbReference type="GO" id="GO:0003677">
    <property type="term" value="F:DNA binding"/>
    <property type="evidence" value="ECO:0007669"/>
    <property type="project" value="UniProtKB-KW"/>
</dbReference>
<evidence type="ECO:0000256" key="2">
    <source>
        <dbReference type="ARBA" id="ARBA00022553"/>
    </source>
</evidence>
<dbReference type="SUPFAM" id="SSF46894">
    <property type="entry name" value="C-terminal effector domain of the bipartite response regulators"/>
    <property type="match status" value="1"/>
</dbReference>
<dbReference type="InterPro" id="IPR058245">
    <property type="entry name" value="NreC/VraR/RcsB-like_REC"/>
</dbReference>
<dbReference type="EMBL" id="FUXZ01000017">
    <property type="protein sequence ID" value="SKA72076.1"/>
    <property type="molecule type" value="Genomic_DNA"/>
</dbReference>
<dbReference type="STRING" id="39495.SAMN02745111_02288"/>
<dbReference type="Pfam" id="PF00072">
    <property type="entry name" value="Response_reg"/>
    <property type="match status" value="1"/>
</dbReference>
<dbReference type="InterPro" id="IPR000792">
    <property type="entry name" value="Tscrpt_reg_LuxR_C"/>
</dbReference>
<dbReference type="PROSITE" id="PS00622">
    <property type="entry name" value="HTH_LUXR_1"/>
    <property type="match status" value="1"/>
</dbReference>
<dbReference type="SMART" id="SM00421">
    <property type="entry name" value="HTH_LUXR"/>
    <property type="match status" value="1"/>
</dbReference>
<dbReference type="GO" id="GO:0000160">
    <property type="term" value="P:phosphorelay signal transduction system"/>
    <property type="evidence" value="ECO:0007669"/>
    <property type="project" value="InterPro"/>
</dbReference>
<dbReference type="OrthoDB" id="9779069at2"/>
<dbReference type="AlphaFoldDB" id="A0A1T4W498"/>
<protein>
    <recommendedName>
        <fullName evidence="1">Stage 0 sporulation protein A homolog</fullName>
    </recommendedName>
</protein>
<dbReference type="PROSITE" id="PS50043">
    <property type="entry name" value="HTH_LUXR_2"/>
    <property type="match status" value="1"/>
</dbReference>
<name>A0A1T4W498_9FIRM</name>
<gene>
    <name evidence="10" type="ORF">SAMN02745111_02288</name>
</gene>
<dbReference type="InterPro" id="IPR001789">
    <property type="entry name" value="Sig_transdc_resp-reg_receiver"/>
</dbReference>
<dbReference type="Proteomes" id="UP000190814">
    <property type="component" value="Unassembled WGS sequence"/>
</dbReference>
<dbReference type="InterPro" id="IPR011006">
    <property type="entry name" value="CheY-like_superfamily"/>
</dbReference>
<evidence type="ECO:0000259" key="9">
    <source>
        <dbReference type="PROSITE" id="PS50110"/>
    </source>
</evidence>
<dbReference type="SUPFAM" id="SSF52172">
    <property type="entry name" value="CheY-like"/>
    <property type="match status" value="1"/>
</dbReference>
<evidence type="ECO:0000256" key="5">
    <source>
        <dbReference type="ARBA" id="ARBA00023163"/>
    </source>
</evidence>
<reference evidence="10 11" key="1">
    <citation type="submission" date="2017-02" db="EMBL/GenBank/DDBJ databases">
        <authorList>
            <person name="Peterson S.W."/>
        </authorList>
    </citation>
    <scope>NUCLEOTIDE SEQUENCE [LARGE SCALE GENOMIC DNA]</scope>
    <source>
        <strain evidence="10 11">ATCC 35992</strain>
    </source>
</reference>
<dbReference type="InterPro" id="IPR016032">
    <property type="entry name" value="Sig_transdc_resp-reg_C-effctor"/>
</dbReference>
<evidence type="ECO:0000256" key="6">
    <source>
        <dbReference type="ARBA" id="ARBA00024867"/>
    </source>
</evidence>
<dbReference type="CDD" id="cd17535">
    <property type="entry name" value="REC_NarL-like"/>
    <property type="match status" value="1"/>
</dbReference>
<evidence type="ECO:0000313" key="11">
    <source>
        <dbReference type="Proteomes" id="UP000190814"/>
    </source>
</evidence>
<comment type="function">
    <text evidence="6">May play the central regulatory role in sporulation. It may be an element of the effector pathway responsible for the activation of sporulation genes in response to nutritional stress. Spo0A may act in concert with spo0H (a sigma factor) to control the expression of some genes that are critical to the sporulation process.</text>
</comment>
<dbReference type="SMART" id="SM00448">
    <property type="entry name" value="REC"/>
    <property type="match status" value="1"/>
</dbReference>
<feature type="modified residue" description="4-aspartylphosphate" evidence="7">
    <location>
        <position position="55"/>
    </location>
</feature>
<sequence>MEIRILLVDDEPLLIESLEIILNNEDGFKVVGLKNNGKEALDFIRSEEVDVMLVDLNMPVMGGIELIEEVKKINDNIKIVVLTTFYDESNITSALKNGANGYILKDSGKSAIINAITQAVSGNGVLDNKVMEKLTGLLKNNSETDKNESISVDKTKEGNNHIGSNESEDVNEIIKDFTPRELEIAKLIADGCTNSQIASILFISEGTVKNYVSSIYDKANIHDRTQLVIFLREKIR</sequence>
<dbReference type="Pfam" id="PF00196">
    <property type="entry name" value="GerE"/>
    <property type="match status" value="1"/>
</dbReference>
<dbReference type="Gene3D" id="3.40.50.2300">
    <property type="match status" value="1"/>
</dbReference>
<evidence type="ECO:0000256" key="4">
    <source>
        <dbReference type="ARBA" id="ARBA00023125"/>
    </source>
</evidence>
<feature type="domain" description="HTH luxR-type" evidence="8">
    <location>
        <begin position="170"/>
        <end position="235"/>
    </location>
</feature>
<proteinExistence type="predicted"/>
<keyword evidence="2 7" id="KW-0597">Phosphoprotein</keyword>
<dbReference type="CDD" id="cd06170">
    <property type="entry name" value="LuxR_C_like"/>
    <property type="match status" value="1"/>
</dbReference>
<dbReference type="InterPro" id="IPR039420">
    <property type="entry name" value="WalR-like"/>
</dbReference>
<evidence type="ECO:0000256" key="3">
    <source>
        <dbReference type="ARBA" id="ARBA00023015"/>
    </source>
</evidence>
<evidence type="ECO:0000259" key="8">
    <source>
        <dbReference type="PROSITE" id="PS50043"/>
    </source>
</evidence>
<dbReference type="RefSeq" id="WP_078767111.1">
    <property type="nucleotide sequence ID" value="NZ_FUXZ01000017.1"/>
</dbReference>
<keyword evidence="3" id="KW-0805">Transcription regulation</keyword>
<evidence type="ECO:0000313" key="10">
    <source>
        <dbReference type="EMBL" id="SKA72076.1"/>
    </source>
</evidence>
<organism evidence="10 11">
    <name type="scientific">Eubacterium uniforme</name>
    <dbReference type="NCBI Taxonomy" id="39495"/>
    <lineage>
        <taxon>Bacteria</taxon>
        <taxon>Bacillati</taxon>
        <taxon>Bacillota</taxon>
        <taxon>Clostridia</taxon>
        <taxon>Eubacteriales</taxon>
        <taxon>Eubacteriaceae</taxon>
        <taxon>Eubacterium</taxon>
    </lineage>
</organism>
<dbReference type="PRINTS" id="PR00038">
    <property type="entry name" value="HTHLUXR"/>
</dbReference>
<evidence type="ECO:0000256" key="1">
    <source>
        <dbReference type="ARBA" id="ARBA00018672"/>
    </source>
</evidence>
<keyword evidence="4 10" id="KW-0238">DNA-binding</keyword>
<dbReference type="GO" id="GO:0006355">
    <property type="term" value="P:regulation of DNA-templated transcription"/>
    <property type="evidence" value="ECO:0007669"/>
    <property type="project" value="InterPro"/>
</dbReference>
<keyword evidence="11" id="KW-1185">Reference proteome</keyword>
<dbReference type="PANTHER" id="PTHR43214">
    <property type="entry name" value="TWO-COMPONENT RESPONSE REGULATOR"/>
    <property type="match status" value="1"/>
</dbReference>
<evidence type="ECO:0000256" key="7">
    <source>
        <dbReference type="PROSITE-ProRule" id="PRU00169"/>
    </source>
</evidence>